<dbReference type="PANTHER" id="PTHR45631:SF191">
    <property type="entry name" value="DI-GLUCOSE BINDING PROTEIN WITH LEUCINE-RICH REPEAT DOMAIN-CONTAINING PROTEIN"/>
    <property type="match status" value="1"/>
</dbReference>
<dbReference type="Proteomes" id="UP001497512">
    <property type="component" value="Chromosome 2"/>
</dbReference>
<dbReference type="SUPFAM" id="SSF52058">
    <property type="entry name" value="L domain-like"/>
    <property type="match status" value="1"/>
</dbReference>
<keyword evidence="5" id="KW-1185">Reference proteome</keyword>
<keyword evidence="2" id="KW-1133">Transmembrane helix</keyword>
<sequence>MGLPCVYSTDNYIRIDCGGSVDFTNNVNETWMSDKYFTGGAPATVLDPGRFVQQQERTVRFFPIAMGKKNCYVVNVPNGRWRNPWQDYFAQNGAYSDLFAFIHDGAATVCFYSIATDSPVIGALELLEVDELSYDSQSTGESVILVNYGRLTTGYESLGPGFTNDTDELGRGWEQDDFYSFSPKSILTTTQNILNTTLPPNYFPEKLYQACRSLAEGGSINYVFEVDSNLDYAIWLHFAEIDPSVKAQGQRVFDVRINNQVVLPNLDIYKLAGGPFSAYDWHFTVVNLTGSSLIIDFEAKIGPPLICGLEVYPLLTADLTTNVTEGELYSKLRQSQVWIRNIKAFEILKFLAMAMQALRMSLNVPERMGWNGDPCAPTRWDPWEGVTCNLAVDKSGLIITNLNISGQGLQGFISDQITLLTHLTTLNLSNNMLGGSIPAGLGLNSLTSVDLSGNLLTGNIPASLGSQQLRQLLLSNNQLSGQVPIPIYSMGVHGGFINLSSNAGLCGVPSLPKCPPFWRGGLSTGSKIGIVIGTLTAVLAVVILVYFYLKRHSVQDDYNFNLPHQLAGKHLSTVLL</sequence>
<dbReference type="PANTHER" id="PTHR45631">
    <property type="entry name" value="OS07G0107800 PROTEIN-RELATED"/>
    <property type="match status" value="1"/>
</dbReference>
<dbReference type="InterPro" id="IPR024788">
    <property type="entry name" value="Malectin-like_Carb-bd_dom"/>
</dbReference>
<organism evidence="4 5">
    <name type="scientific">Sphagnum troendelagicum</name>
    <dbReference type="NCBI Taxonomy" id="128251"/>
    <lineage>
        <taxon>Eukaryota</taxon>
        <taxon>Viridiplantae</taxon>
        <taxon>Streptophyta</taxon>
        <taxon>Embryophyta</taxon>
        <taxon>Bryophyta</taxon>
        <taxon>Sphagnophytina</taxon>
        <taxon>Sphagnopsida</taxon>
        <taxon>Sphagnales</taxon>
        <taxon>Sphagnaceae</taxon>
        <taxon>Sphagnum</taxon>
    </lineage>
</organism>
<dbReference type="InterPro" id="IPR001611">
    <property type="entry name" value="Leu-rich_rpt"/>
</dbReference>
<comment type="subcellular location">
    <subcellularLocation>
        <location evidence="1">Membrane</location>
        <topology evidence="1">Single-pass membrane protein</topology>
    </subcellularLocation>
</comment>
<dbReference type="EMBL" id="OZ019894">
    <property type="protein sequence ID" value="CAK9215441.1"/>
    <property type="molecule type" value="Genomic_DNA"/>
</dbReference>
<dbReference type="Gene3D" id="2.60.120.430">
    <property type="entry name" value="Galactose-binding lectin"/>
    <property type="match status" value="1"/>
</dbReference>
<feature type="transmembrane region" description="Helical" evidence="2">
    <location>
        <begin position="528"/>
        <end position="549"/>
    </location>
</feature>
<protein>
    <recommendedName>
        <fullName evidence="3">Malectin-like domain-containing protein</fullName>
    </recommendedName>
</protein>
<dbReference type="InterPro" id="IPR032675">
    <property type="entry name" value="LRR_dom_sf"/>
</dbReference>
<feature type="domain" description="Malectin-like" evidence="3">
    <location>
        <begin position="15"/>
        <end position="79"/>
    </location>
</feature>
<evidence type="ECO:0000313" key="5">
    <source>
        <dbReference type="Proteomes" id="UP001497512"/>
    </source>
</evidence>
<evidence type="ECO:0000256" key="2">
    <source>
        <dbReference type="SAM" id="Phobius"/>
    </source>
</evidence>
<evidence type="ECO:0000256" key="1">
    <source>
        <dbReference type="ARBA" id="ARBA00004167"/>
    </source>
</evidence>
<dbReference type="Gene3D" id="3.80.10.10">
    <property type="entry name" value="Ribonuclease Inhibitor"/>
    <property type="match status" value="1"/>
</dbReference>
<keyword evidence="2" id="KW-0812">Transmembrane</keyword>
<gene>
    <name evidence="4" type="ORF">CSSPTR1EN2_LOCUS12733</name>
</gene>
<accession>A0ABP0U907</accession>
<dbReference type="Pfam" id="PF00560">
    <property type="entry name" value="LRR_1"/>
    <property type="match status" value="3"/>
</dbReference>
<reference evidence="4" key="1">
    <citation type="submission" date="2024-02" db="EMBL/GenBank/DDBJ databases">
        <authorList>
            <consortium name="ELIXIR-Norway"/>
            <consortium name="Elixir Norway"/>
        </authorList>
    </citation>
    <scope>NUCLEOTIDE SEQUENCE</scope>
</reference>
<feature type="domain" description="Malectin-like" evidence="3">
    <location>
        <begin position="91"/>
        <end position="312"/>
    </location>
</feature>
<keyword evidence="2" id="KW-0472">Membrane</keyword>
<name>A0ABP0U907_9BRYO</name>
<evidence type="ECO:0000259" key="3">
    <source>
        <dbReference type="Pfam" id="PF12819"/>
    </source>
</evidence>
<evidence type="ECO:0000313" key="4">
    <source>
        <dbReference type="EMBL" id="CAK9215441.1"/>
    </source>
</evidence>
<dbReference type="Pfam" id="PF12819">
    <property type="entry name" value="Malectin_like"/>
    <property type="match status" value="2"/>
</dbReference>
<proteinExistence type="predicted"/>